<evidence type="ECO:0000256" key="14">
    <source>
        <dbReference type="ARBA" id="ARBA00023204"/>
    </source>
</evidence>
<dbReference type="InterPro" id="IPR036775">
    <property type="entry name" value="DNA_pol_Y-fam_lit_finger_sf"/>
</dbReference>
<keyword evidence="11 17" id="KW-0460">Magnesium</keyword>
<evidence type="ECO:0000256" key="6">
    <source>
        <dbReference type="ARBA" id="ARBA00022679"/>
    </source>
</evidence>
<sequence length="393" mass="42227">MGTYGDHMAAVCRDCGALGVGEAPLCPACGSSRRVRHPELADLTIAHIDCDAFYASVEKRDNPALADKPVIVGHPGGRGVVTTACYVARKFGPRSAMPMFKALELCPHAVVIPPNIAKYKQVSAQIRALFEKATPLVEPLSLDEAYLDLSPGVRLVDRPAAVLLARLARAIRLQVGITVSVGLSYNKFLAKMASDLNKPEGFSVIGREEAEAFLAPRPVTALFGIGAATAARMADQGITTIAQLQALPETEFVARWGKFGRRLAGMVHGIDHRPVNPDRPAKSVSTETTFARDIRDAKALTEALPPLAEGVARRLERVNLAGRTVVLKLKTADFKVITRHLRLPDPTGRAETIVRAGLALLERQMDGRAFRLLGIGVTDLCPAEEADPPDLFG</sequence>
<name>Q2W9P8_PARM1</name>
<dbReference type="RefSeq" id="WP_011383066.1">
    <property type="nucleotide sequence ID" value="NC_007626.1"/>
</dbReference>
<comment type="subunit">
    <text evidence="3 17">Monomer.</text>
</comment>
<dbReference type="GO" id="GO:0006261">
    <property type="term" value="P:DNA-templated DNA replication"/>
    <property type="evidence" value="ECO:0007669"/>
    <property type="project" value="UniProtKB-UniRule"/>
</dbReference>
<reference evidence="19 20" key="1">
    <citation type="journal article" date="2005" name="DNA Res.">
        <title>Complete genome sequence of the facultative anaerobic magnetotactic bacterium Magnetospirillum sp. strain AMB-1.</title>
        <authorList>
            <person name="Matsunaga T."/>
            <person name="Okamura Y."/>
            <person name="Fukuda Y."/>
            <person name="Wahyudi A.T."/>
            <person name="Murase Y."/>
            <person name="Takeyama H."/>
        </authorList>
    </citation>
    <scope>NUCLEOTIDE SEQUENCE [LARGE SCALE GENOMIC DNA]</scope>
    <source>
        <strain evidence="20">ATCC 700264 / AMB-1</strain>
    </source>
</reference>
<dbReference type="PANTHER" id="PTHR11076:SF33">
    <property type="entry name" value="DNA POLYMERASE KAPPA"/>
    <property type="match status" value="1"/>
</dbReference>
<keyword evidence="14 17" id="KW-0234">DNA repair</keyword>
<dbReference type="Proteomes" id="UP000007058">
    <property type="component" value="Chromosome"/>
</dbReference>
<evidence type="ECO:0000256" key="8">
    <source>
        <dbReference type="ARBA" id="ARBA00022705"/>
    </source>
</evidence>
<dbReference type="KEGG" id="mag:amb0623"/>
<keyword evidence="10 17" id="KW-0227">DNA damage</keyword>
<dbReference type="NCBIfam" id="NF002751">
    <property type="entry name" value="PRK02794.1"/>
    <property type="match status" value="1"/>
</dbReference>
<comment type="similarity">
    <text evidence="2 17">Belongs to the DNA polymerase type-Y family.</text>
</comment>
<dbReference type="GO" id="GO:0003887">
    <property type="term" value="F:DNA-directed DNA polymerase activity"/>
    <property type="evidence" value="ECO:0007669"/>
    <property type="project" value="UniProtKB-UniRule"/>
</dbReference>
<dbReference type="GO" id="GO:0003684">
    <property type="term" value="F:damaged DNA binding"/>
    <property type="evidence" value="ECO:0007669"/>
    <property type="project" value="InterPro"/>
</dbReference>
<dbReference type="Gene3D" id="3.40.1170.60">
    <property type="match status" value="1"/>
</dbReference>
<feature type="domain" description="UmuC" evidence="18">
    <location>
        <begin position="45"/>
        <end position="226"/>
    </location>
</feature>
<dbReference type="Pfam" id="PF00817">
    <property type="entry name" value="IMS"/>
    <property type="match status" value="1"/>
</dbReference>
<evidence type="ECO:0000256" key="7">
    <source>
        <dbReference type="ARBA" id="ARBA00022695"/>
    </source>
</evidence>
<evidence type="ECO:0000256" key="5">
    <source>
        <dbReference type="ARBA" id="ARBA00022490"/>
    </source>
</evidence>
<dbReference type="STRING" id="342108.amb0623"/>
<dbReference type="FunFam" id="3.30.1490.100:FF:000004">
    <property type="entry name" value="DNA polymerase IV"/>
    <property type="match status" value="1"/>
</dbReference>
<dbReference type="Gene3D" id="3.30.70.270">
    <property type="match status" value="1"/>
</dbReference>
<keyword evidence="7 17" id="KW-0548">Nucleotidyltransferase</keyword>
<dbReference type="InterPro" id="IPR022880">
    <property type="entry name" value="DNApol_IV"/>
</dbReference>
<organism evidence="19 20">
    <name type="scientific">Paramagnetospirillum magneticum (strain ATCC 700264 / AMB-1)</name>
    <name type="common">Magnetospirillum magneticum</name>
    <dbReference type="NCBI Taxonomy" id="342108"/>
    <lineage>
        <taxon>Bacteria</taxon>
        <taxon>Pseudomonadati</taxon>
        <taxon>Pseudomonadota</taxon>
        <taxon>Alphaproteobacteria</taxon>
        <taxon>Rhodospirillales</taxon>
        <taxon>Magnetospirillaceae</taxon>
        <taxon>Paramagnetospirillum</taxon>
    </lineage>
</organism>
<dbReference type="Gene3D" id="3.30.1490.100">
    <property type="entry name" value="DNA polymerase, Y-family, little finger domain"/>
    <property type="match status" value="1"/>
</dbReference>
<dbReference type="InterPro" id="IPR050116">
    <property type="entry name" value="DNA_polymerase-Y"/>
</dbReference>
<evidence type="ECO:0000313" key="20">
    <source>
        <dbReference type="Proteomes" id="UP000007058"/>
    </source>
</evidence>
<evidence type="ECO:0000256" key="4">
    <source>
        <dbReference type="ARBA" id="ARBA00022457"/>
    </source>
</evidence>
<dbReference type="InterPro" id="IPR001126">
    <property type="entry name" value="UmuC"/>
</dbReference>
<dbReference type="CDD" id="cd03586">
    <property type="entry name" value="PolY_Pol_IV_kappa"/>
    <property type="match status" value="1"/>
</dbReference>
<dbReference type="EC" id="2.7.7.7" evidence="17"/>
<dbReference type="SUPFAM" id="SSF100879">
    <property type="entry name" value="Lesion bypass DNA polymerase (Y-family), little finger domain"/>
    <property type="match status" value="1"/>
</dbReference>
<dbReference type="Pfam" id="PF11799">
    <property type="entry name" value="IMS_C"/>
    <property type="match status" value="1"/>
</dbReference>
<dbReference type="FunFam" id="3.40.1170.60:FF:000001">
    <property type="entry name" value="DNA polymerase IV"/>
    <property type="match status" value="1"/>
</dbReference>
<keyword evidence="12 17" id="KW-0239">DNA-directed DNA polymerase</keyword>
<feature type="active site" evidence="17">
    <location>
        <position position="144"/>
    </location>
</feature>
<keyword evidence="9 17" id="KW-0479">Metal-binding</keyword>
<evidence type="ECO:0000256" key="17">
    <source>
        <dbReference type="HAMAP-Rule" id="MF_01113"/>
    </source>
</evidence>
<dbReference type="InterPro" id="IPR017961">
    <property type="entry name" value="DNA_pol_Y-fam_little_finger"/>
</dbReference>
<evidence type="ECO:0000256" key="3">
    <source>
        <dbReference type="ARBA" id="ARBA00011245"/>
    </source>
</evidence>
<protein>
    <recommendedName>
        <fullName evidence="17">DNA polymerase IV</fullName>
        <shortName evidence="17">Pol IV</shortName>
        <ecNumber evidence="17">2.7.7.7</ecNumber>
    </recommendedName>
</protein>
<keyword evidence="5 17" id="KW-0963">Cytoplasm</keyword>
<comment type="catalytic activity">
    <reaction evidence="16 17">
        <text>DNA(n) + a 2'-deoxyribonucleoside 5'-triphosphate = DNA(n+1) + diphosphate</text>
        <dbReference type="Rhea" id="RHEA:22508"/>
        <dbReference type="Rhea" id="RHEA-COMP:17339"/>
        <dbReference type="Rhea" id="RHEA-COMP:17340"/>
        <dbReference type="ChEBI" id="CHEBI:33019"/>
        <dbReference type="ChEBI" id="CHEBI:61560"/>
        <dbReference type="ChEBI" id="CHEBI:173112"/>
        <dbReference type="EC" id="2.7.7.7"/>
    </reaction>
</comment>
<feature type="site" description="Substrate discrimination" evidence="17">
    <location>
        <position position="54"/>
    </location>
</feature>
<evidence type="ECO:0000313" key="19">
    <source>
        <dbReference type="EMBL" id="BAE49427.1"/>
    </source>
</evidence>
<comment type="cofactor">
    <cofactor evidence="17">
        <name>Mg(2+)</name>
        <dbReference type="ChEBI" id="CHEBI:18420"/>
    </cofactor>
    <text evidence="17">Binds 2 magnesium ions per subunit.</text>
</comment>
<feature type="binding site" evidence="17">
    <location>
        <position position="49"/>
    </location>
    <ligand>
        <name>Mg(2+)</name>
        <dbReference type="ChEBI" id="CHEBI:18420"/>
    </ligand>
</feature>
<gene>
    <name evidence="17" type="primary">dinB</name>
    <name evidence="19" type="ordered locus">amb0623</name>
</gene>
<dbReference type="GO" id="GO:0005829">
    <property type="term" value="C:cytosol"/>
    <property type="evidence" value="ECO:0007669"/>
    <property type="project" value="TreeGrafter"/>
</dbReference>
<evidence type="ECO:0000256" key="15">
    <source>
        <dbReference type="ARBA" id="ARBA00025589"/>
    </source>
</evidence>
<evidence type="ECO:0000256" key="13">
    <source>
        <dbReference type="ARBA" id="ARBA00023125"/>
    </source>
</evidence>
<evidence type="ECO:0000256" key="2">
    <source>
        <dbReference type="ARBA" id="ARBA00010945"/>
    </source>
</evidence>
<dbReference type="GO" id="GO:0006281">
    <property type="term" value="P:DNA repair"/>
    <property type="evidence" value="ECO:0007669"/>
    <property type="project" value="UniProtKB-UniRule"/>
</dbReference>
<keyword evidence="4 17" id="KW-0515">Mutator protein</keyword>
<dbReference type="GO" id="GO:0042276">
    <property type="term" value="P:error-prone translesion synthesis"/>
    <property type="evidence" value="ECO:0007669"/>
    <property type="project" value="TreeGrafter"/>
</dbReference>
<dbReference type="InterPro" id="IPR043128">
    <property type="entry name" value="Rev_trsase/Diguanyl_cyclase"/>
</dbReference>
<dbReference type="GO" id="GO:0009432">
    <property type="term" value="P:SOS response"/>
    <property type="evidence" value="ECO:0007669"/>
    <property type="project" value="TreeGrafter"/>
</dbReference>
<dbReference type="NCBIfam" id="NF002677">
    <property type="entry name" value="PRK02406.1"/>
    <property type="match status" value="1"/>
</dbReference>
<dbReference type="SUPFAM" id="SSF56672">
    <property type="entry name" value="DNA/RNA polymerases"/>
    <property type="match status" value="1"/>
</dbReference>
<proteinExistence type="inferred from homology"/>
<dbReference type="InterPro" id="IPR043502">
    <property type="entry name" value="DNA/RNA_pol_sf"/>
</dbReference>
<evidence type="ECO:0000256" key="16">
    <source>
        <dbReference type="ARBA" id="ARBA00049244"/>
    </source>
</evidence>
<evidence type="ECO:0000256" key="1">
    <source>
        <dbReference type="ARBA" id="ARBA00004496"/>
    </source>
</evidence>
<keyword evidence="13 17" id="KW-0238">DNA-binding</keyword>
<comment type="subcellular location">
    <subcellularLocation>
        <location evidence="1 17">Cytoplasm</location>
    </subcellularLocation>
</comment>
<comment type="function">
    <text evidence="15 17">Poorly processive, error-prone DNA polymerase involved in untargeted mutagenesis. Copies undamaged DNA at stalled replication forks, which arise in vivo from mismatched or misaligned primer ends. These misaligned primers can be extended by PolIV. Exhibits no 3'-5' exonuclease (proofreading) activity. May be involved in translesional synthesis, in conjunction with the beta clamp from PolIII.</text>
</comment>
<evidence type="ECO:0000256" key="11">
    <source>
        <dbReference type="ARBA" id="ARBA00022842"/>
    </source>
</evidence>
<keyword evidence="20" id="KW-1185">Reference proteome</keyword>
<dbReference type="OrthoDB" id="9808813at2"/>
<dbReference type="AlphaFoldDB" id="Q2W9P8"/>
<keyword evidence="6 17" id="KW-0808">Transferase</keyword>
<feature type="binding site" evidence="17">
    <location>
        <position position="143"/>
    </location>
    <ligand>
        <name>Mg(2+)</name>
        <dbReference type="ChEBI" id="CHEBI:18420"/>
    </ligand>
</feature>
<dbReference type="HOGENOM" id="CLU_012348_1_0_5"/>
<evidence type="ECO:0000256" key="9">
    <source>
        <dbReference type="ARBA" id="ARBA00022723"/>
    </source>
</evidence>
<dbReference type="HAMAP" id="MF_01113">
    <property type="entry name" value="DNApol_IV"/>
    <property type="match status" value="1"/>
</dbReference>
<dbReference type="Gene3D" id="1.10.150.20">
    <property type="entry name" value="5' to 3' exonuclease, C-terminal subdomain"/>
    <property type="match status" value="1"/>
</dbReference>
<evidence type="ECO:0000256" key="12">
    <source>
        <dbReference type="ARBA" id="ARBA00022932"/>
    </source>
</evidence>
<evidence type="ECO:0000259" key="18">
    <source>
        <dbReference type="PROSITE" id="PS50173"/>
    </source>
</evidence>
<accession>Q2W9P8</accession>
<dbReference type="GO" id="GO:0000287">
    <property type="term" value="F:magnesium ion binding"/>
    <property type="evidence" value="ECO:0007669"/>
    <property type="project" value="UniProtKB-UniRule"/>
</dbReference>
<dbReference type="PROSITE" id="PS50173">
    <property type="entry name" value="UMUC"/>
    <property type="match status" value="1"/>
</dbReference>
<dbReference type="PANTHER" id="PTHR11076">
    <property type="entry name" value="DNA REPAIR POLYMERASE UMUC / TRANSFERASE FAMILY MEMBER"/>
    <property type="match status" value="1"/>
</dbReference>
<keyword evidence="8 17" id="KW-0235">DNA replication</keyword>
<evidence type="ECO:0000256" key="10">
    <source>
        <dbReference type="ARBA" id="ARBA00022763"/>
    </source>
</evidence>
<dbReference type="EMBL" id="AP007255">
    <property type="protein sequence ID" value="BAE49427.1"/>
    <property type="molecule type" value="Genomic_DNA"/>
</dbReference>